<accession>A0A0D0BW31</accession>
<feature type="transmembrane region" description="Helical" evidence="1">
    <location>
        <begin position="49"/>
        <end position="74"/>
    </location>
</feature>
<keyword evidence="4" id="KW-1185">Reference proteome</keyword>
<feature type="transmembrane region" description="Helical" evidence="1">
    <location>
        <begin position="229"/>
        <end position="249"/>
    </location>
</feature>
<gene>
    <name evidence="3" type="ORF">GYMLUDRAFT_77361</name>
</gene>
<protein>
    <recommendedName>
        <fullName evidence="2">DUF6534 domain-containing protein</fullName>
    </recommendedName>
</protein>
<reference evidence="3 4" key="1">
    <citation type="submission" date="2014-04" db="EMBL/GenBank/DDBJ databases">
        <title>Evolutionary Origins and Diversification of the Mycorrhizal Mutualists.</title>
        <authorList>
            <consortium name="DOE Joint Genome Institute"/>
            <consortium name="Mycorrhizal Genomics Consortium"/>
            <person name="Kohler A."/>
            <person name="Kuo A."/>
            <person name="Nagy L.G."/>
            <person name="Floudas D."/>
            <person name="Copeland A."/>
            <person name="Barry K.W."/>
            <person name="Cichocki N."/>
            <person name="Veneault-Fourrey C."/>
            <person name="LaButti K."/>
            <person name="Lindquist E.A."/>
            <person name="Lipzen A."/>
            <person name="Lundell T."/>
            <person name="Morin E."/>
            <person name="Murat C."/>
            <person name="Riley R."/>
            <person name="Ohm R."/>
            <person name="Sun H."/>
            <person name="Tunlid A."/>
            <person name="Henrissat B."/>
            <person name="Grigoriev I.V."/>
            <person name="Hibbett D.S."/>
            <person name="Martin F."/>
        </authorList>
    </citation>
    <scope>NUCLEOTIDE SEQUENCE [LARGE SCALE GENOMIC DNA]</scope>
    <source>
        <strain evidence="3 4">FD-317 M1</strain>
    </source>
</reference>
<keyword evidence="1" id="KW-1133">Transmembrane helix</keyword>
<feature type="transmembrane region" description="Helical" evidence="1">
    <location>
        <begin position="162"/>
        <end position="183"/>
    </location>
</feature>
<feature type="transmembrane region" description="Helical" evidence="1">
    <location>
        <begin position="12"/>
        <end position="37"/>
    </location>
</feature>
<dbReference type="HOGENOM" id="CLU_046025_2_1_1"/>
<name>A0A0D0BW31_9AGAR</name>
<keyword evidence="1" id="KW-0472">Membrane</keyword>
<keyword evidence="1" id="KW-0812">Transmembrane</keyword>
<organism evidence="3 4">
    <name type="scientific">Collybiopsis luxurians FD-317 M1</name>
    <dbReference type="NCBI Taxonomy" id="944289"/>
    <lineage>
        <taxon>Eukaryota</taxon>
        <taxon>Fungi</taxon>
        <taxon>Dikarya</taxon>
        <taxon>Basidiomycota</taxon>
        <taxon>Agaricomycotina</taxon>
        <taxon>Agaricomycetes</taxon>
        <taxon>Agaricomycetidae</taxon>
        <taxon>Agaricales</taxon>
        <taxon>Marasmiineae</taxon>
        <taxon>Omphalotaceae</taxon>
        <taxon>Collybiopsis</taxon>
        <taxon>Collybiopsis luxurians</taxon>
    </lineage>
</organism>
<dbReference type="AlphaFoldDB" id="A0A0D0BW31"/>
<evidence type="ECO:0000256" key="1">
    <source>
        <dbReference type="SAM" id="Phobius"/>
    </source>
</evidence>
<dbReference type="Pfam" id="PF20152">
    <property type="entry name" value="DUF6534"/>
    <property type="match status" value="1"/>
</dbReference>
<dbReference type="PANTHER" id="PTHR40465">
    <property type="entry name" value="CHROMOSOME 1, WHOLE GENOME SHOTGUN SEQUENCE"/>
    <property type="match status" value="1"/>
</dbReference>
<dbReference type="PANTHER" id="PTHR40465:SF1">
    <property type="entry name" value="DUF6534 DOMAIN-CONTAINING PROTEIN"/>
    <property type="match status" value="1"/>
</dbReference>
<dbReference type="OrthoDB" id="2562493at2759"/>
<dbReference type="InterPro" id="IPR045339">
    <property type="entry name" value="DUF6534"/>
</dbReference>
<feature type="transmembrane region" description="Helical" evidence="1">
    <location>
        <begin position="122"/>
        <end position="142"/>
    </location>
</feature>
<dbReference type="EMBL" id="KN834823">
    <property type="protein sequence ID" value="KIK53864.1"/>
    <property type="molecule type" value="Genomic_DNA"/>
</dbReference>
<feature type="transmembrane region" description="Helical" evidence="1">
    <location>
        <begin position="195"/>
        <end position="223"/>
    </location>
</feature>
<dbReference type="Proteomes" id="UP000053593">
    <property type="component" value="Unassembled WGS sequence"/>
</dbReference>
<evidence type="ECO:0000313" key="4">
    <source>
        <dbReference type="Proteomes" id="UP000053593"/>
    </source>
</evidence>
<proteinExistence type="predicted"/>
<evidence type="ECO:0000313" key="3">
    <source>
        <dbReference type="EMBL" id="KIK53864.1"/>
    </source>
</evidence>
<evidence type="ECO:0000259" key="2">
    <source>
        <dbReference type="Pfam" id="PF20152"/>
    </source>
</evidence>
<feature type="domain" description="DUF6534" evidence="2">
    <location>
        <begin position="168"/>
        <end position="254"/>
    </location>
</feature>
<sequence>MSSADASPPLSLVLGPILLAVVFNSILFGTCIIQAITYINSQFKDKWPLVTLVSWVFVVDAFHSISLIVLAWYYIVDNWGSKTVFASTPWEYGWTPVLMVLIAAPVQFFLIWRIYKLSGSPLVFLIGLVTLGSSAAGIYSTYTIVTKSASSTIESLIPAGDAWLSLGIASDAVITSTLFVYLIKRRTGFSGTNRMIYSILTTAVETAVPVLVVAVLDIAFLTAKPTTNLHFMFVVCLPRLYTNTLFATLNLRKRMKNESENAQTWNSIHLSVTNTHPSFSLLCDPPPPRSAAEIGERQRYASARHPR</sequence>
<feature type="transmembrane region" description="Helical" evidence="1">
    <location>
        <begin position="94"/>
        <end position="115"/>
    </location>
</feature>